<dbReference type="GO" id="GO:0005886">
    <property type="term" value="C:plasma membrane"/>
    <property type="evidence" value="ECO:0007669"/>
    <property type="project" value="UniProtKB-SubCell"/>
</dbReference>
<evidence type="ECO:0000313" key="10">
    <source>
        <dbReference type="Proteomes" id="UP000005808"/>
    </source>
</evidence>
<feature type="transmembrane region" description="Helical" evidence="8">
    <location>
        <begin position="135"/>
        <end position="156"/>
    </location>
</feature>
<dbReference type="OrthoDB" id="5297408at2"/>
<dbReference type="Proteomes" id="UP000005808">
    <property type="component" value="Unassembled WGS sequence"/>
</dbReference>
<comment type="caution">
    <text evidence="9">The sequence shown here is derived from an EMBL/GenBank/DDBJ whole genome shotgun (WGS) entry which is preliminary data.</text>
</comment>
<organism evidence="9 10">
    <name type="scientific">Cupriavidus basilensis OR16</name>
    <dbReference type="NCBI Taxonomy" id="1127483"/>
    <lineage>
        <taxon>Bacteria</taxon>
        <taxon>Pseudomonadati</taxon>
        <taxon>Pseudomonadota</taxon>
        <taxon>Betaproteobacteria</taxon>
        <taxon>Burkholderiales</taxon>
        <taxon>Burkholderiaceae</taxon>
        <taxon>Cupriavidus</taxon>
    </lineage>
</organism>
<evidence type="ECO:0000256" key="6">
    <source>
        <dbReference type="ARBA" id="ARBA00022989"/>
    </source>
</evidence>
<evidence type="ECO:0000256" key="3">
    <source>
        <dbReference type="ARBA" id="ARBA00022475"/>
    </source>
</evidence>
<dbReference type="PATRIC" id="fig|1127483.3.peg.5630"/>
<gene>
    <name evidence="9" type="ORF">OR16_28214</name>
</gene>
<comment type="subcellular location">
    <subcellularLocation>
        <location evidence="1">Cell membrane</location>
        <topology evidence="1">Multi-pass membrane protein</topology>
    </subcellularLocation>
</comment>
<dbReference type="PIRSF" id="PIRSF018472">
    <property type="entry name" value="MreD_proteobac"/>
    <property type="match status" value="1"/>
</dbReference>
<dbReference type="PANTHER" id="PTHR37484">
    <property type="entry name" value="ROD SHAPE-DETERMINING PROTEIN MRED"/>
    <property type="match status" value="1"/>
</dbReference>
<evidence type="ECO:0000256" key="8">
    <source>
        <dbReference type="SAM" id="Phobius"/>
    </source>
</evidence>
<dbReference type="AlphaFoldDB" id="H1SBS5"/>
<evidence type="ECO:0000256" key="7">
    <source>
        <dbReference type="ARBA" id="ARBA00023136"/>
    </source>
</evidence>
<dbReference type="InterPro" id="IPR026034">
    <property type="entry name" value="MreD_proteobac"/>
</dbReference>
<dbReference type="PANTHER" id="PTHR37484:SF1">
    <property type="entry name" value="ROD SHAPE-DETERMINING PROTEIN MRED"/>
    <property type="match status" value="1"/>
</dbReference>
<keyword evidence="7 8" id="KW-0472">Membrane</keyword>
<comment type="similarity">
    <text evidence="2">Belongs to the MreD family.</text>
</comment>
<evidence type="ECO:0000256" key="5">
    <source>
        <dbReference type="ARBA" id="ARBA00022960"/>
    </source>
</evidence>
<evidence type="ECO:0000313" key="9">
    <source>
        <dbReference type="EMBL" id="EHP39982.1"/>
    </source>
</evidence>
<feature type="transmembrane region" description="Helical" evidence="8">
    <location>
        <begin position="97"/>
        <end position="123"/>
    </location>
</feature>
<evidence type="ECO:0000256" key="4">
    <source>
        <dbReference type="ARBA" id="ARBA00022692"/>
    </source>
</evidence>
<proteinExistence type="inferred from homology"/>
<evidence type="ECO:0000256" key="2">
    <source>
        <dbReference type="ARBA" id="ARBA00007776"/>
    </source>
</evidence>
<keyword evidence="6 8" id="KW-1133">Transmembrane helix</keyword>
<dbReference type="GO" id="GO:0008360">
    <property type="term" value="P:regulation of cell shape"/>
    <property type="evidence" value="ECO:0007669"/>
    <property type="project" value="UniProtKB-KW"/>
</dbReference>
<keyword evidence="5" id="KW-0133">Cell shape</keyword>
<evidence type="ECO:0000256" key="1">
    <source>
        <dbReference type="ARBA" id="ARBA00004651"/>
    </source>
</evidence>
<reference evidence="9 10" key="1">
    <citation type="journal article" date="2012" name="J. Bacteriol.">
        <title>De Novo Genome Project of Cupriavidus basilensis OR16.</title>
        <authorList>
            <person name="Cserhati M."/>
            <person name="Kriszt B."/>
            <person name="Szoboszlay S."/>
            <person name="Toth A."/>
            <person name="Szabo I."/>
            <person name="Tancsics A."/>
            <person name="Nagy I."/>
            <person name="Horvath B."/>
            <person name="Nagy I."/>
            <person name="Kukolya J."/>
        </authorList>
    </citation>
    <scope>NUCLEOTIDE SEQUENCE [LARGE SCALE GENOMIC DNA]</scope>
    <source>
        <strain evidence="9 10">OR16</strain>
    </source>
</reference>
<dbReference type="Pfam" id="PF04093">
    <property type="entry name" value="MreD"/>
    <property type="match status" value="1"/>
</dbReference>
<name>H1SBS5_9BURK</name>
<keyword evidence="4 8" id="KW-0812">Transmembrane</keyword>
<dbReference type="EMBL" id="AHJE01000076">
    <property type="protein sequence ID" value="EHP39982.1"/>
    <property type="molecule type" value="Genomic_DNA"/>
</dbReference>
<sequence>MTNPQYLLRPVNPAFIALSFVLAFLFNLMPWGTTLWVPDMVALVLVFWNIHQPRKVGMGVAFALGLLMDVHDARLLGEHAMAYSLLAYFAITIHRRVLWFTVYTQALHVLPLLFIAHAVPVLIRLAMGAPLPGWPLLLAPGIEALLWPLATGMLLAPQRRSADVTPWVRGKPQG</sequence>
<accession>H1SBS5</accession>
<dbReference type="InterPro" id="IPR007227">
    <property type="entry name" value="Cell_shape_determining_MreD"/>
</dbReference>
<keyword evidence="3" id="KW-1003">Cell membrane</keyword>
<dbReference type="NCBIfam" id="TIGR03426">
    <property type="entry name" value="shape_MreD"/>
    <property type="match status" value="1"/>
</dbReference>
<dbReference type="RefSeq" id="WP_006161259.1">
    <property type="nucleotide sequence ID" value="NZ_AHJE01000076.1"/>
</dbReference>
<feature type="transmembrane region" description="Helical" evidence="8">
    <location>
        <begin position="6"/>
        <end position="26"/>
    </location>
</feature>
<protein>
    <submittedName>
        <fullName evidence="9">Rod shape-determining protein MreD</fullName>
    </submittedName>
</protein>